<evidence type="ECO:0000256" key="2">
    <source>
        <dbReference type="ARBA" id="ARBA00022448"/>
    </source>
</evidence>
<dbReference type="FunFam" id="3.40.50.300:FF:000221">
    <property type="entry name" value="Multidrug ABC transporter ATP-binding protein"/>
    <property type="match status" value="1"/>
</dbReference>
<dbReference type="InterPro" id="IPR027417">
    <property type="entry name" value="P-loop_NTPase"/>
</dbReference>
<dbReference type="GO" id="GO:0015421">
    <property type="term" value="F:ABC-type oligopeptide transporter activity"/>
    <property type="evidence" value="ECO:0007669"/>
    <property type="project" value="TreeGrafter"/>
</dbReference>
<dbReference type="InterPro" id="IPR039421">
    <property type="entry name" value="Type_1_exporter"/>
</dbReference>
<evidence type="ECO:0000259" key="10">
    <source>
        <dbReference type="PROSITE" id="PS50893"/>
    </source>
</evidence>
<dbReference type="GO" id="GO:0016887">
    <property type="term" value="F:ATP hydrolysis activity"/>
    <property type="evidence" value="ECO:0007669"/>
    <property type="project" value="InterPro"/>
</dbReference>
<keyword evidence="13" id="KW-1185">Reference proteome</keyword>
<accession>A0A4R3T9X3</accession>
<dbReference type="EMBL" id="SMBP01000014">
    <property type="protein sequence ID" value="TCU58270.1"/>
    <property type="molecule type" value="Genomic_DNA"/>
</dbReference>
<feature type="transmembrane region" description="Helical" evidence="9">
    <location>
        <begin position="135"/>
        <end position="152"/>
    </location>
</feature>
<comment type="subcellular location">
    <subcellularLocation>
        <location evidence="1">Cell membrane</location>
        <topology evidence="1">Multi-pass membrane protein</topology>
    </subcellularLocation>
</comment>
<sequence>MLKRMFPYMHKYRKYLWLSCFCVVAETVFELVIPLLMADIIDVGVANQDKTYILLQGSKMIACALLALILGVLYARFAATAGQGFGAELRKDEFRKVQEFSFANTDHFSTSSLITRLTSDVTILQTAISNGIRPFVRSPVMLLTALILTFTINKYLAIVFLIAIPILGLGLFLIIHKVGPLYRLMQASIDKVNTIVQEDLIAIRVVKSYVRGTYEKTKFQKVNEQLRYASEKAFRTSVWNLPLFQVVMYTTILCILWFGGNMIFVGTMKVGELTGFLSYVLQILNSLMMISNVFLMLTRSLASCERIIEVLDEPLDIHDEAGADAYIEHGTIDFSHVYFKYKKDAEEYVLRDINLHIPAGSTIGILGGTGSAKTTLVQLIPRLYDVEDGIVSIDGRNVKAYPLQHLRDAIGMVLQKNTLFSGTIRENLLWGNAQADDEELDWACEVACVNEFLPNFPKGYESDLGQGGVNVSGGQKQRLCIARALLKHPKVLIFDDSTSAVDTATEAHIREGLAALKDTTKIIIAQRVTSVMHADQIIILEDGGIHAIGTHEELLAKDAIYQEIYTSQQEGAGFHG</sequence>
<dbReference type="InterPro" id="IPR003593">
    <property type="entry name" value="AAA+_ATPase"/>
</dbReference>
<keyword evidence="4 9" id="KW-0812">Transmembrane</keyword>
<gene>
    <name evidence="12" type="ORF">EDD61_1142</name>
</gene>
<dbReference type="PROSITE" id="PS50893">
    <property type="entry name" value="ABC_TRANSPORTER_2"/>
    <property type="match status" value="1"/>
</dbReference>
<keyword evidence="2" id="KW-0813">Transport</keyword>
<dbReference type="GO" id="GO:0005886">
    <property type="term" value="C:plasma membrane"/>
    <property type="evidence" value="ECO:0007669"/>
    <property type="project" value="UniProtKB-SubCell"/>
</dbReference>
<dbReference type="InterPro" id="IPR036640">
    <property type="entry name" value="ABC1_TM_sf"/>
</dbReference>
<keyword evidence="8 9" id="KW-0472">Membrane</keyword>
<dbReference type="InterPro" id="IPR003439">
    <property type="entry name" value="ABC_transporter-like_ATP-bd"/>
</dbReference>
<feature type="transmembrane region" description="Helical" evidence="9">
    <location>
        <begin position="158"/>
        <end position="175"/>
    </location>
</feature>
<dbReference type="PANTHER" id="PTHR43394">
    <property type="entry name" value="ATP-DEPENDENT PERMEASE MDL1, MITOCHONDRIAL"/>
    <property type="match status" value="1"/>
</dbReference>
<evidence type="ECO:0000256" key="5">
    <source>
        <dbReference type="ARBA" id="ARBA00022741"/>
    </source>
</evidence>
<dbReference type="Gene3D" id="1.20.1560.10">
    <property type="entry name" value="ABC transporter type 1, transmembrane domain"/>
    <property type="match status" value="1"/>
</dbReference>
<evidence type="ECO:0000256" key="3">
    <source>
        <dbReference type="ARBA" id="ARBA00022475"/>
    </source>
</evidence>
<feature type="domain" description="ABC transporter" evidence="10">
    <location>
        <begin position="332"/>
        <end position="567"/>
    </location>
</feature>
<dbReference type="PROSITE" id="PS50929">
    <property type="entry name" value="ABC_TM1F"/>
    <property type="match status" value="1"/>
</dbReference>
<proteinExistence type="predicted"/>
<dbReference type="PROSITE" id="PS00211">
    <property type="entry name" value="ABC_TRANSPORTER_1"/>
    <property type="match status" value="1"/>
</dbReference>
<evidence type="ECO:0000256" key="1">
    <source>
        <dbReference type="ARBA" id="ARBA00004651"/>
    </source>
</evidence>
<evidence type="ECO:0000256" key="6">
    <source>
        <dbReference type="ARBA" id="ARBA00022840"/>
    </source>
</evidence>
<dbReference type="SMART" id="SM00382">
    <property type="entry name" value="AAA"/>
    <property type="match status" value="1"/>
</dbReference>
<protein>
    <submittedName>
        <fullName evidence="12">ATP-binding cassette subfamily B protein</fullName>
    </submittedName>
</protein>
<dbReference type="PANTHER" id="PTHR43394:SF1">
    <property type="entry name" value="ATP-BINDING CASSETTE SUB-FAMILY B MEMBER 10, MITOCHONDRIAL"/>
    <property type="match status" value="1"/>
</dbReference>
<evidence type="ECO:0000259" key="11">
    <source>
        <dbReference type="PROSITE" id="PS50929"/>
    </source>
</evidence>
<evidence type="ECO:0000256" key="4">
    <source>
        <dbReference type="ARBA" id="ARBA00022692"/>
    </source>
</evidence>
<dbReference type="CDD" id="cd18548">
    <property type="entry name" value="ABC_6TM_Tm287_like"/>
    <property type="match status" value="1"/>
</dbReference>
<reference evidence="12 13" key="1">
    <citation type="submission" date="2019-03" db="EMBL/GenBank/DDBJ databases">
        <title>Genomic Encyclopedia of Type Strains, Phase IV (KMG-IV): sequencing the most valuable type-strain genomes for metagenomic binning, comparative biology and taxonomic classification.</title>
        <authorList>
            <person name="Goeker M."/>
        </authorList>
    </citation>
    <scope>NUCLEOTIDE SEQUENCE [LARGE SCALE GENOMIC DNA]</scope>
    <source>
        <strain evidence="12 13">DSM 29481</strain>
    </source>
</reference>
<dbReference type="InterPro" id="IPR017871">
    <property type="entry name" value="ABC_transporter-like_CS"/>
</dbReference>
<dbReference type="RefSeq" id="WP_132225033.1">
    <property type="nucleotide sequence ID" value="NZ_JANKBG010000028.1"/>
</dbReference>
<evidence type="ECO:0000256" key="9">
    <source>
        <dbReference type="SAM" id="Phobius"/>
    </source>
</evidence>
<feature type="transmembrane region" description="Helical" evidence="9">
    <location>
        <begin position="53"/>
        <end position="75"/>
    </location>
</feature>
<organism evidence="12 13">
    <name type="scientific">Longicatena caecimuris</name>
    <dbReference type="NCBI Taxonomy" id="1796635"/>
    <lineage>
        <taxon>Bacteria</taxon>
        <taxon>Bacillati</taxon>
        <taxon>Bacillota</taxon>
        <taxon>Erysipelotrichia</taxon>
        <taxon>Erysipelotrichales</taxon>
        <taxon>Erysipelotrichaceae</taxon>
        <taxon>Longicatena</taxon>
    </lineage>
</organism>
<dbReference type="Gene3D" id="3.40.50.300">
    <property type="entry name" value="P-loop containing nucleotide triphosphate hydrolases"/>
    <property type="match status" value="1"/>
</dbReference>
<feature type="domain" description="ABC transmembrane type-1" evidence="11">
    <location>
        <begin position="17"/>
        <end position="299"/>
    </location>
</feature>
<dbReference type="Pfam" id="PF00664">
    <property type="entry name" value="ABC_membrane"/>
    <property type="match status" value="1"/>
</dbReference>
<keyword evidence="7 9" id="KW-1133">Transmembrane helix</keyword>
<evidence type="ECO:0000313" key="13">
    <source>
        <dbReference type="Proteomes" id="UP000295773"/>
    </source>
</evidence>
<keyword evidence="6 12" id="KW-0067">ATP-binding</keyword>
<name>A0A4R3T9X3_9FIRM</name>
<comment type="caution">
    <text evidence="12">The sequence shown here is derived from an EMBL/GenBank/DDBJ whole genome shotgun (WGS) entry which is preliminary data.</text>
</comment>
<dbReference type="SUPFAM" id="SSF52540">
    <property type="entry name" value="P-loop containing nucleoside triphosphate hydrolases"/>
    <property type="match status" value="1"/>
</dbReference>
<dbReference type="AlphaFoldDB" id="A0A4R3T9X3"/>
<keyword evidence="3" id="KW-1003">Cell membrane</keyword>
<feature type="transmembrane region" description="Helical" evidence="9">
    <location>
        <begin position="241"/>
        <end position="264"/>
    </location>
</feature>
<dbReference type="GO" id="GO:0005524">
    <property type="term" value="F:ATP binding"/>
    <property type="evidence" value="ECO:0007669"/>
    <property type="project" value="UniProtKB-KW"/>
</dbReference>
<dbReference type="Pfam" id="PF00005">
    <property type="entry name" value="ABC_tran"/>
    <property type="match status" value="1"/>
</dbReference>
<feature type="transmembrane region" description="Helical" evidence="9">
    <location>
        <begin position="276"/>
        <end position="297"/>
    </location>
</feature>
<dbReference type="Proteomes" id="UP000295773">
    <property type="component" value="Unassembled WGS sequence"/>
</dbReference>
<evidence type="ECO:0000256" key="8">
    <source>
        <dbReference type="ARBA" id="ARBA00023136"/>
    </source>
</evidence>
<evidence type="ECO:0000256" key="7">
    <source>
        <dbReference type="ARBA" id="ARBA00022989"/>
    </source>
</evidence>
<keyword evidence="5" id="KW-0547">Nucleotide-binding</keyword>
<dbReference type="InterPro" id="IPR011527">
    <property type="entry name" value="ABC1_TM_dom"/>
</dbReference>
<evidence type="ECO:0000313" key="12">
    <source>
        <dbReference type="EMBL" id="TCU58270.1"/>
    </source>
</evidence>
<dbReference type="SUPFAM" id="SSF90123">
    <property type="entry name" value="ABC transporter transmembrane region"/>
    <property type="match status" value="1"/>
</dbReference>